<dbReference type="RefSeq" id="WP_344411895.1">
    <property type="nucleotide sequence ID" value="NZ_BAAANN010000001.1"/>
</dbReference>
<keyword evidence="3" id="KW-1185">Reference proteome</keyword>
<evidence type="ECO:0000313" key="2">
    <source>
        <dbReference type="EMBL" id="GAA1937004.1"/>
    </source>
</evidence>
<dbReference type="Proteomes" id="UP001501116">
    <property type="component" value="Unassembled WGS sequence"/>
</dbReference>
<gene>
    <name evidence="2" type="ORF">GCM10009754_00020</name>
</gene>
<reference evidence="2 3" key="1">
    <citation type="journal article" date="2019" name="Int. J. Syst. Evol. Microbiol.">
        <title>The Global Catalogue of Microorganisms (GCM) 10K type strain sequencing project: providing services to taxonomists for standard genome sequencing and annotation.</title>
        <authorList>
            <consortium name="The Broad Institute Genomics Platform"/>
            <consortium name="The Broad Institute Genome Sequencing Center for Infectious Disease"/>
            <person name="Wu L."/>
            <person name="Ma J."/>
        </authorList>
    </citation>
    <scope>NUCLEOTIDE SEQUENCE [LARGE SCALE GENOMIC DNA]</scope>
    <source>
        <strain evidence="2 3">JCM 14545</strain>
    </source>
</reference>
<sequence>MADRPRFFYATFVDPMLTEAAAIGIPATEIIAYIIESAGADEETAPARPIGGPPSTYRRARPSDNLL</sequence>
<evidence type="ECO:0000256" key="1">
    <source>
        <dbReference type="SAM" id="MobiDB-lite"/>
    </source>
</evidence>
<feature type="region of interest" description="Disordered" evidence="1">
    <location>
        <begin position="41"/>
        <end position="67"/>
    </location>
</feature>
<name>A0ABN2PWV4_9PSEU</name>
<organism evidence="2 3">
    <name type="scientific">Amycolatopsis minnesotensis</name>
    <dbReference type="NCBI Taxonomy" id="337894"/>
    <lineage>
        <taxon>Bacteria</taxon>
        <taxon>Bacillati</taxon>
        <taxon>Actinomycetota</taxon>
        <taxon>Actinomycetes</taxon>
        <taxon>Pseudonocardiales</taxon>
        <taxon>Pseudonocardiaceae</taxon>
        <taxon>Amycolatopsis</taxon>
    </lineage>
</organism>
<dbReference type="EMBL" id="BAAANN010000001">
    <property type="protein sequence ID" value="GAA1937004.1"/>
    <property type="molecule type" value="Genomic_DNA"/>
</dbReference>
<proteinExistence type="predicted"/>
<comment type="caution">
    <text evidence="2">The sequence shown here is derived from an EMBL/GenBank/DDBJ whole genome shotgun (WGS) entry which is preliminary data.</text>
</comment>
<protein>
    <submittedName>
        <fullName evidence="2">Uncharacterized protein</fullName>
    </submittedName>
</protein>
<evidence type="ECO:0000313" key="3">
    <source>
        <dbReference type="Proteomes" id="UP001501116"/>
    </source>
</evidence>
<accession>A0ABN2PWV4</accession>